<reference evidence="1 2" key="1">
    <citation type="journal article" date="2019" name="Genome Biol. Evol.">
        <title>Insights into the evolution of the New World diploid cottons (Gossypium, subgenus Houzingenia) based on genome sequencing.</title>
        <authorList>
            <person name="Grover C.E."/>
            <person name="Arick M.A. 2nd"/>
            <person name="Thrash A."/>
            <person name="Conover J.L."/>
            <person name="Sanders W.S."/>
            <person name="Peterson D.G."/>
            <person name="Frelichowski J.E."/>
            <person name="Scheffler J.A."/>
            <person name="Scheffler B.E."/>
            <person name="Wendel J.F."/>
        </authorList>
    </citation>
    <scope>NUCLEOTIDE SEQUENCE [LARGE SCALE GENOMIC DNA]</scope>
    <source>
        <strain evidence="1">0</strain>
        <tissue evidence="1">Leaf</tissue>
    </source>
</reference>
<dbReference type="EMBL" id="JABFAD010333505">
    <property type="protein sequence ID" value="MBA0820146.1"/>
    <property type="molecule type" value="Genomic_DNA"/>
</dbReference>
<sequence>MKEKNLDFISSTDDCLVIVLEKNLSV</sequence>
<accession>A0A7J9IDJ0</accession>
<dbReference type="AlphaFoldDB" id="A0A7J9IDJ0"/>
<keyword evidence="2" id="KW-1185">Reference proteome</keyword>
<proteinExistence type="predicted"/>
<protein>
    <submittedName>
        <fullName evidence="1">Uncharacterized protein</fullName>
    </submittedName>
</protein>
<dbReference type="Proteomes" id="UP000593560">
    <property type="component" value="Unassembled WGS sequence"/>
</dbReference>
<name>A0A7J9IDJ0_9ROSI</name>
<evidence type="ECO:0000313" key="1">
    <source>
        <dbReference type="EMBL" id="MBA0820146.1"/>
    </source>
</evidence>
<gene>
    <name evidence="1" type="ORF">Gohar_028282</name>
</gene>
<organism evidence="1 2">
    <name type="scientific">Gossypium harknessii</name>
    <dbReference type="NCBI Taxonomy" id="34285"/>
    <lineage>
        <taxon>Eukaryota</taxon>
        <taxon>Viridiplantae</taxon>
        <taxon>Streptophyta</taxon>
        <taxon>Embryophyta</taxon>
        <taxon>Tracheophyta</taxon>
        <taxon>Spermatophyta</taxon>
        <taxon>Magnoliopsida</taxon>
        <taxon>eudicotyledons</taxon>
        <taxon>Gunneridae</taxon>
        <taxon>Pentapetalae</taxon>
        <taxon>rosids</taxon>
        <taxon>malvids</taxon>
        <taxon>Malvales</taxon>
        <taxon>Malvaceae</taxon>
        <taxon>Malvoideae</taxon>
        <taxon>Gossypium</taxon>
    </lineage>
</organism>
<comment type="caution">
    <text evidence="1">The sequence shown here is derived from an EMBL/GenBank/DDBJ whole genome shotgun (WGS) entry which is preliminary data.</text>
</comment>
<evidence type="ECO:0000313" key="2">
    <source>
        <dbReference type="Proteomes" id="UP000593560"/>
    </source>
</evidence>
<feature type="non-terminal residue" evidence="1">
    <location>
        <position position="26"/>
    </location>
</feature>